<dbReference type="EnsemblPlants" id="AET3Gv20810800.15">
    <property type="protein sequence ID" value="AET3Gv20810800.15"/>
    <property type="gene ID" value="AET3Gv20810800"/>
</dbReference>
<dbReference type="Proteomes" id="UP000015105">
    <property type="component" value="Chromosome 3D"/>
</dbReference>
<feature type="compositionally biased region" description="Basic and acidic residues" evidence="1">
    <location>
        <begin position="16"/>
        <end position="41"/>
    </location>
</feature>
<sequence length="83" mass="9171">QTVVSSRHSVILVSSHADRTDPREKRRKEEEESAVRSRAETLGRSPPSSCPPRRRHEPLRPLPRARALLPVAPGQVICSGAMA</sequence>
<reference evidence="2" key="3">
    <citation type="journal article" date="2017" name="Nature">
        <title>Genome sequence of the progenitor of the wheat D genome Aegilops tauschii.</title>
        <authorList>
            <person name="Luo M.C."/>
            <person name="Gu Y.Q."/>
            <person name="Puiu D."/>
            <person name="Wang H."/>
            <person name="Twardziok S.O."/>
            <person name="Deal K.R."/>
            <person name="Huo N."/>
            <person name="Zhu T."/>
            <person name="Wang L."/>
            <person name="Wang Y."/>
            <person name="McGuire P.E."/>
            <person name="Liu S."/>
            <person name="Long H."/>
            <person name="Ramasamy R.K."/>
            <person name="Rodriguez J.C."/>
            <person name="Van S.L."/>
            <person name="Yuan L."/>
            <person name="Wang Z."/>
            <person name="Xia Z."/>
            <person name="Xiao L."/>
            <person name="Anderson O.D."/>
            <person name="Ouyang S."/>
            <person name="Liang Y."/>
            <person name="Zimin A.V."/>
            <person name="Pertea G."/>
            <person name="Qi P."/>
            <person name="Bennetzen J.L."/>
            <person name="Dai X."/>
            <person name="Dawson M.W."/>
            <person name="Muller H.G."/>
            <person name="Kugler K."/>
            <person name="Rivarola-Duarte L."/>
            <person name="Spannagl M."/>
            <person name="Mayer K.F.X."/>
            <person name="Lu F.H."/>
            <person name="Bevan M.W."/>
            <person name="Leroy P."/>
            <person name="Li P."/>
            <person name="You F.M."/>
            <person name="Sun Q."/>
            <person name="Liu Z."/>
            <person name="Lyons E."/>
            <person name="Wicker T."/>
            <person name="Salzberg S.L."/>
            <person name="Devos K.M."/>
            <person name="Dvorak J."/>
        </authorList>
    </citation>
    <scope>NUCLEOTIDE SEQUENCE [LARGE SCALE GENOMIC DNA]</scope>
    <source>
        <strain evidence="2">cv. AL8/78</strain>
    </source>
</reference>
<organism evidence="2 3">
    <name type="scientific">Aegilops tauschii subsp. strangulata</name>
    <name type="common">Goatgrass</name>
    <dbReference type="NCBI Taxonomy" id="200361"/>
    <lineage>
        <taxon>Eukaryota</taxon>
        <taxon>Viridiplantae</taxon>
        <taxon>Streptophyta</taxon>
        <taxon>Embryophyta</taxon>
        <taxon>Tracheophyta</taxon>
        <taxon>Spermatophyta</taxon>
        <taxon>Magnoliopsida</taxon>
        <taxon>Liliopsida</taxon>
        <taxon>Poales</taxon>
        <taxon>Poaceae</taxon>
        <taxon>BOP clade</taxon>
        <taxon>Pooideae</taxon>
        <taxon>Triticodae</taxon>
        <taxon>Triticeae</taxon>
        <taxon>Triticinae</taxon>
        <taxon>Aegilops</taxon>
    </lineage>
</organism>
<dbReference type="AlphaFoldDB" id="A0A453FWU0"/>
<reference evidence="3" key="2">
    <citation type="journal article" date="2017" name="Nat. Plants">
        <title>The Aegilops tauschii genome reveals multiple impacts of transposons.</title>
        <authorList>
            <person name="Zhao G."/>
            <person name="Zou C."/>
            <person name="Li K."/>
            <person name="Wang K."/>
            <person name="Li T."/>
            <person name="Gao L."/>
            <person name="Zhang X."/>
            <person name="Wang H."/>
            <person name="Yang Z."/>
            <person name="Liu X."/>
            <person name="Jiang W."/>
            <person name="Mao L."/>
            <person name="Kong X."/>
            <person name="Jiao Y."/>
            <person name="Jia J."/>
        </authorList>
    </citation>
    <scope>NUCLEOTIDE SEQUENCE [LARGE SCALE GENOMIC DNA]</scope>
    <source>
        <strain evidence="3">cv. AL8/78</strain>
    </source>
</reference>
<keyword evidence="3" id="KW-1185">Reference proteome</keyword>
<reference evidence="2" key="5">
    <citation type="journal article" date="2021" name="G3 (Bethesda)">
        <title>Aegilops tauschii genome assembly Aet v5.0 features greater sequence contiguity and improved annotation.</title>
        <authorList>
            <person name="Wang L."/>
            <person name="Zhu T."/>
            <person name="Rodriguez J.C."/>
            <person name="Deal K.R."/>
            <person name="Dubcovsky J."/>
            <person name="McGuire P.E."/>
            <person name="Lux T."/>
            <person name="Spannagl M."/>
            <person name="Mayer K.F.X."/>
            <person name="Baldrich P."/>
            <person name="Meyers B.C."/>
            <person name="Huo N."/>
            <person name="Gu Y.Q."/>
            <person name="Zhou H."/>
            <person name="Devos K.M."/>
            <person name="Bennetzen J.L."/>
            <person name="Unver T."/>
            <person name="Budak H."/>
            <person name="Gulick P.J."/>
            <person name="Galiba G."/>
            <person name="Kalapos B."/>
            <person name="Nelson D.R."/>
            <person name="Li P."/>
            <person name="You F.M."/>
            <person name="Luo M.C."/>
            <person name="Dvorak J."/>
        </authorList>
    </citation>
    <scope>NUCLEOTIDE SEQUENCE [LARGE SCALE GENOMIC DNA]</scope>
    <source>
        <strain evidence="2">cv. AL8/78</strain>
    </source>
</reference>
<protein>
    <submittedName>
        <fullName evidence="2">Uncharacterized protein</fullName>
    </submittedName>
</protein>
<evidence type="ECO:0000256" key="1">
    <source>
        <dbReference type="SAM" id="MobiDB-lite"/>
    </source>
</evidence>
<name>A0A453FWU0_AEGTS</name>
<evidence type="ECO:0000313" key="3">
    <source>
        <dbReference type="Proteomes" id="UP000015105"/>
    </source>
</evidence>
<reference evidence="3" key="1">
    <citation type="journal article" date="2014" name="Science">
        <title>Ancient hybridizations among the ancestral genomes of bread wheat.</title>
        <authorList>
            <consortium name="International Wheat Genome Sequencing Consortium,"/>
            <person name="Marcussen T."/>
            <person name="Sandve S.R."/>
            <person name="Heier L."/>
            <person name="Spannagl M."/>
            <person name="Pfeifer M."/>
            <person name="Jakobsen K.S."/>
            <person name="Wulff B.B."/>
            <person name="Steuernagel B."/>
            <person name="Mayer K.F."/>
            <person name="Olsen O.A."/>
        </authorList>
    </citation>
    <scope>NUCLEOTIDE SEQUENCE [LARGE SCALE GENOMIC DNA]</scope>
    <source>
        <strain evidence="3">cv. AL8/78</strain>
    </source>
</reference>
<proteinExistence type="predicted"/>
<feature type="region of interest" description="Disordered" evidence="1">
    <location>
        <begin position="1"/>
        <end position="62"/>
    </location>
</feature>
<reference evidence="2" key="4">
    <citation type="submission" date="2019-03" db="UniProtKB">
        <authorList>
            <consortium name="EnsemblPlants"/>
        </authorList>
    </citation>
    <scope>IDENTIFICATION</scope>
</reference>
<accession>A0A453FWU0</accession>
<evidence type="ECO:0000313" key="2">
    <source>
        <dbReference type="EnsemblPlants" id="AET3Gv20810800.15"/>
    </source>
</evidence>
<dbReference type="Gramene" id="AET3Gv20810800.15">
    <property type="protein sequence ID" value="AET3Gv20810800.15"/>
    <property type="gene ID" value="AET3Gv20810800"/>
</dbReference>